<dbReference type="SUPFAM" id="SSF52129">
    <property type="entry name" value="Caspase-like"/>
    <property type="match status" value="1"/>
</dbReference>
<dbReference type="GO" id="GO:0032991">
    <property type="term" value="C:protein-containing complex"/>
    <property type="evidence" value="ECO:0007669"/>
    <property type="project" value="UniProtKB-ARBA"/>
</dbReference>
<keyword evidence="7" id="KW-0053">Apoptosis</keyword>
<dbReference type="OrthoDB" id="6114029at2759"/>
<dbReference type="InterPro" id="IPR033139">
    <property type="entry name" value="Caspase_cys_AS"/>
</dbReference>
<sequence length="464" mass="53089">MDQDMQTVLLQISAELSEKDLKAMIFLCGKNLKEVEKENITDGTMLFSILKKKGFLSKDNLLFLKELLIRIGRRDILSGELKTTRMEIEELGRSFQHISPYRSLLFDIYESLTCGETEKIMFLLEDEIKHIHKLNKTCMMLVLTEMEKQGQLSEDNLQTLNNYLLNVRRLDLSDRIKKFESEQSMMGSPRNHFHNEHLQKYKLDKLPHGWCLIVNNHNFNAARSKNLQLTDRDGTEKDAEAIKRVFNSRGYEVKQYDDLTGEEMQAILETYAKKDHAEKDSFVCFLLSHGDKGVVFGTNGKEVSVKQLTNLFNGRNCQSLVGKPKVFFIQACQGDKFDTGATYASDGNTPDYVIDGSGQKRPITADFLTAFASVEGFVSLRSADGSVYIQNLCTVLQDHRFYKTDLEKILTKVKEKVALEVYKTIQNDEKVEVMQMPTFHSELLETLILPPPPNEQQADCVPHV</sequence>
<dbReference type="PROSITE" id="PS50168">
    <property type="entry name" value="DED"/>
    <property type="match status" value="2"/>
</dbReference>
<dbReference type="InterPro" id="IPR011600">
    <property type="entry name" value="Pept_C14_caspase"/>
</dbReference>
<dbReference type="PANTHER" id="PTHR48169:SF4">
    <property type="entry name" value="CASPASE-8"/>
    <property type="match status" value="1"/>
</dbReference>
<dbReference type="SUPFAM" id="SSF47986">
    <property type="entry name" value="DEATH domain"/>
    <property type="match status" value="2"/>
</dbReference>
<evidence type="ECO:0000256" key="9">
    <source>
        <dbReference type="ARBA" id="ARBA00022801"/>
    </source>
</evidence>
<comment type="caution">
    <text evidence="20">The sequence shown here is derived from an EMBL/GenBank/DDBJ whole genome shotgun (WGS) entry which is preliminary data.</text>
</comment>
<keyword evidence="10" id="KW-0788">Thiol protease</keyword>
<dbReference type="InterPro" id="IPR001309">
    <property type="entry name" value="Pept_C14_p20"/>
</dbReference>
<evidence type="ECO:0000259" key="19">
    <source>
        <dbReference type="PROSITE" id="PS50208"/>
    </source>
</evidence>
<keyword evidence="8" id="KW-0677">Repeat</keyword>
<feature type="domain" description="Caspase family p10" evidence="18">
    <location>
        <begin position="357"/>
        <end position="451"/>
    </location>
</feature>
<evidence type="ECO:0000259" key="17">
    <source>
        <dbReference type="PROSITE" id="PS50168"/>
    </source>
</evidence>
<dbReference type="Gene3D" id="3.40.50.1460">
    <property type="match status" value="1"/>
</dbReference>
<dbReference type="AlphaFoldDB" id="A0A8J6JR92"/>
<proteinExistence type="inferred from homology"/>
<dbReference type="GO" id="GO:0006915">
    <property type="term" value="P:apoptotic process"/>
    <property type="evidence" value="ECO:0007669"/>
    <property type="project" value="UniProtKB-KW"/>
</dbReference>
<dbReference type="EMBL" id="WNTK01000969">
    <property type="protein sequence ID" value="KAG9468245.1"/>
    <property type="molecule type" value="Genomic_DNA"/>
</dbReference>
<dbReference type="PANTHER" id="PTHR48169">
    <property type="entry name" value="DED DOMAIN-CONTAINING PROTEIN"/>
    <property type="match status" value="1"/>
</dbReference>
<dbReference type="SMART" id="SM00031">
    <property type="entry name" value="DED"/>
    <property type="match status" value="2"/>
</dbReference>
<keyword evidence="11" id="KW-0865">Zymogen</keyword>
<protein>
    <recommendedName>
        <fullName evidence="15">Caspase-8</fullName>
        <ecNumber evidence="14">3.4.22.61</ecNumber>
    </recommendedName>
</protein>
<evidence type="ECO:0000256" key="6">
    <source>
        <dbReference type="ARBA" id="ARBA00022670"/>
    </source>
</evidence>
<dbReference type="GO" id="GO:0004197">
    <property type="term" value="F:cysteine-type endopeptidase activity"/>
    <property type="evidence" value="ECO:0007669"/>
    <property type="project" value="InterPro"/>
</dbReference>
<dbReference type="InterPro" id="IPR016129">
    <property type="entry name" value="Caspase_his_AS"/>
</dbReference>
<keyword evidence="6" id="KW-0645">Protease</keyword>
<dbReference type="InterPro" id="IPR011029">
    <property type="entry name" value="DEATH-like_dom_sf"/>
</dbReference>
<dbReference type="SMART" id="SM00115">
    <property type="entry name" value="CASc"/>
    <property type="match status" value="1"/>
</dbReference>
<evidence type="ECO:0000256" key="15">
    <source>
        <dbReference type="ARBA" id="ARBA00068172"/>
    </source>
</evidence>
<evidence type="ECO:0000259" key="18">
    <source>
        <dbReference type="PROSITE" id="PS50207"/>
    </source>
</evidence>
<comment type="catalytic activity">
    <reaction evidence="13">
        <text>Strict requirement for Asp at position P1 and has a preferred cleavage sequence of (Leu/Asp/Val)-Glu-Thr-Asp-|-(Gly/Ser/Ala).</text>
        <dbReference type="EC" id="3.4.22.61"/>
    </reaction>
</comment>
<dbReference type="Gene3D" id="1.10.533.10">
    <property type="entry name" value="Death Domain, Fas"/>
    <property type="match status" value="2"/>
</dbReference>
<evidence type="ECO:0000256" key="3">
    <source>
        <dbReference type="ARBA" id="ARBA00010134"/>
    </source>
</evidence>
<name>A0A8J6JR92_ELECQ</name>
<evidence type="ECO:0000256" key="16">
    <source>
        <dbReference type="RuleBase" id="RU003971"/>
    </source>
</evidence>
<dbReference type="PROSITE" id="PS50207">
    <property type="entry name" value="CASPASE_P10"/>
    <property type="match status" value="1"/>
</dbReference>
<evidence type="ECO:0000256" key="8">
    <source>
        <dbReference type="ARBA" id="ARBA00022737"/>
    </source>
</evidence>
<reference evidence="20" key="1">
    <citation type="thesis" date="2020" institute="ProQuest LLC" country="789 East Eisenhower Parkway, Ann Arbor, MI, USA">
        <title>Comparative Genomics and Chromosome Evolution.</title>
        <authorList>
            <person name="Mudd A.B."/>
        </authorList>
    </citation>
    <scope>NUCLEOTIDE SEQUENCE</scope>
    <source>
        <strain evidence="20">HN-11 Male</strain>
        <tissue evidence="20">Kidney and liver</tissue>
    </source>
</reference>
<dbReference type="EC" id="3.4.22.61" evidence="14"/>
<dbReference type="GO" id="GO:0005886">
    <property type="term" value="C:plasma membrane"/>
    <property type="evidence" value="ECO:0007669"/>
    <property type="project" value="UniProtKB-ARBA"/>
</dbReference>
<dbReference type="Pfam" id="PF01335">
    <property type="entry name" value="DED"/>
    <property type="match status" value="2"/>
</dbReference>
<comment type="similarity">
    <text evidence="3 16">Belongs to the peptidase C14A family.</text>
</comment>
<dbReference type="GO" id="GO:0005737">
    <property type="term" value="C:cytoplasm"/>
    <property type="evidence" value="ECO:0007669"/>
    <property type="project" value="UniProtKB-SubCell"/>
</dbReference>
<evidence type="ECO:0000256" key="4">
    <source>
        <dbReference type="ARBA" id="ARBA00022490"/>
    </source>
</evidence>
<feature type="domain" description="DED" evidence="17">
    <location>
        <begin position="4"/>
        <end position="82"/>
    </location>
</feature>
<comment type="subcellular location">
    <subcellularLocation>
        <location evidence="2">Cytoplasm</location>
    </subcellularLocation>
    <subcellularLocation>
        <location evidence="1">Nucleus</location>
    </subcellularLocation>
</comment>
<dbReference type="InterPro" id="IPR002138">
    <property type="entry name" value="Pept_C14_p10"/>
</dbReference>
<evidence type="ECO:0000256" key="10">
    <source>
        <dbReference type="ARBA" id="ARBA00022807"/>
    </source>
</evidence>
<evidence type="ECO:0000256" key="14">
    <source>
        <dbReference type="ARBA" id="ARBA00066479"/>
    </source>
</evidence>
<keyword evidence="12" id="KW-0539">Nucleus</keyword>
<evidence type="ECO:0000313" key="20">
    <source>
        <dbReference type="EMBL" id="KAG9468245.1"/>
    </source>
</evidence>
<dbReference type="Proteomes" id="UP000770717">
    <property type="component" value="Unassembled WGS sequence"/>
</dbReference>
<dbReference type="InterPro" id="IPR001875">
    <property type="entry name" value="DED_dom"/>
</dbReference>
<evidence type="ECO:0000256" key="5">
    <source>
        <dbReference type="ARBA" id="ARBA00022553"/>
    </source>
</evidence>
<dbReference type="GO" id="GO:0006508">
    <property type="term" value="P:proteolysis"/>
    <property type="evidence" value="ECO:0007669"/>
    <property type="project" value="UniProtKB-KW"/>
</dbReference>
<evidence type="ECO:0000256" key="7">
    <source>
        <dbReference type="ARBA" id="ARBA00022703"/>
    </source>
</evidence>
<accession>A0A8J6JR92</accession>
<dbReference type="GO" id="GO:0005634">
    <property type="term" value="C:nucleus"/>
    <property type="evidence" value="ECO:0007669"/>
    <property type="project" value="UniProtKB-SubCell"/>
</dbReference>
<evidence type="ECO:0000256" key="2">
    <source>
        <dbReference type="ARBA" id="ARBA00004496"/>
    </source>
</evidence>
<dbReference type="PROSITE" id="PS50208">
    <property type="entry name" value="CASPASE_P20"/>
    <property type="match status" value="1"/>
</dbReference>
<keyword evidence="9" id="KW-0378">Hydrolase</keyword>
<feature type="domain" description="Caspase family p20" evidence="19">
    <location>
        <begin position="207"/>
        <end position="336"/>
    </location>
</feature>
<evidence type="ECO:0000256" key="1">
    <source>
        <dbReference type="ARBA" id="ARBA00004123"/>
    </source>
</evidence>
<evidence type="ECO:0000256" key="13">
    <source>
        <dbReference type="ARBA" id="ARBA00051626"/>
    </source>
</evidence>
<dbReference type="InterPro" id="IPR015917">
    <property type="entry name" value="Pept_C14A"/>
</dbReference>
<dbReference type="InterPro" id="IPR029030">
    <property type="entry name" value="Caspase-like_dom_sf"/>
</dbReference>
<dbReference type="PROSITE" id="PS01121">
    <property type="entry name" value="CASPASE_HIS"/>
    <property type="match status" value="1"/>
</dbReference>
<keyword evidence="21" id="KW-1185">Reference proteome</keyword>
<dbReference type="Pfam" id="PF00656">
    <property type="entry name" value="Peptidase_C14"/>
    <property type="match status" value="1"/>
</dbReference>
<feature type="domain" description="DED" evidence="17">
    <location>
        <begin position="100"/>
        <end position="178"/>
    </location>
</feature>
<evidence type="ECO:0000256" key="12">
    <source>
        <dbReference type="ARBA" id="ARBA00023242"/>
    </source>
</evidence>
<evidence type="ECO:0000313" key="21">
    <source>
        <dbReference type="Proteomes" id="UP000770717"/>
    </source>
</evidence>
<evidence type="ECO:0000256" key="11">
    <source>
        <dbReference type="ARBA" id="ARBA00023145"/>
    </source>
</evidence>
<organism evidence="20 21">
    <name type="scientific">Eleutherodactylus coqui</name>
    <name type="common">Puerto Rican coqui</name>
    <dbReference type="NCBI Taxonomy" id="57060"/>
    <lineage>
        <taxon>Eukaryota</taxon>
        <taxon>Metazoa</taxon>
        <taxon>Chordata</taxon>
        <taxon>Craniata</taxon>
        <taxon>Vertebrata</taxon>
        <taxon>Euteleostomi</taxon>
        <taxon>Amphibia</taxon>
        <taxon>Batrachia</taxon>
        <taxon>Anura</taxon>
        <taxon>Neobatrachia</taxon>
        <taxon>Hyloidea</taxon>
        <taxon>Eleutherodactylidae</taxon>
        <taxon>Eleutherodactylinae</taxon>
        <taxon>Eleutherodactylus</taxon>
        <taxon>Eleutherodactylus</taxon>
    </lineage>
</organism>
<dbReference type="PRINTS" id="PR00376">
    <property type="entry name" value="IL1BCENZYME"/>
</dbReference>
<dbReference type="GO" id="GO:0043065">
    <property type="term" value="P:positive regulation of apoptotic process"/>
    <property type="evidence" value="ECO:0007669"/>
    <property type="project" value="UniProtKB-ARBA"/>
</dbReference>
<dbReference type="FunFam" id="3.40.50.1460:FF:000008">
    <property type="entry name" value="caspase-8 isoform X1"/>
    <property type="match status" value="1"/>
</dbReference>
<dbReference type="CDD" id="cd00032">
    <property type="entry name" value="CASc"/>
    <property type="match status" value="1"/>
</dbReference>
<dbReference type="GO" id="GO:0051604">
    <property type="term" value="P:protein maturation"/>
    <property type="evidence" value="ECO:0007669"/>
    <property type="project" value="UniProtKB-ARBA"/>
</dbReference>
<dbReference type="PROSITE" id="PS01122">
    <property type="entry name" value="CASPASE_CYS"/>
    <property type="match status" value="1"/>
</dbReference>
<gene>
    <name evidence="20" type="ORF">GDO78_023155</name>
</gene>
<keyword evidence="5" id="KW-0597">Phosphoprotein</keyword>
<keyword evidence="4" id="KW-0963">Cytoplasm</keyword>